<feature type="transmembrane region" description="Helical" evidence="2">
    <location>
        <begin position="54"/>
        <end position="73"/>
    </location>
</feature>
<dbReference type="AlphaFoldDB" id="A0A5C5WH71"/>
<evidence type="ECO:0000256" key="2">
    <source>
        <dbReference type="SAM" id="Phobius"/>
    </source>
</evidence>
<accession>A0A5C5WH71</accession>
<keyword evidence="2" id="KW-0812">Transmembrane</keyword>
<sequence>MEMSPELSSLLTSPSFLSLAVVTFFMYVLAVGLAMKMALACMAPEAPSLLRATYISFMIPFVQFVLGIVLMSFIPIQFGLPVKLLLLYVSLKMLAVMADISVGWAFLTNIVYGFFGLITVGTVMACSGGAFYVAIYKPHPQEMSELGAMMKTHVAAMEKEQKDRLLGRDTPSDTDFDITNVFFSDRKKDKKDSSVSKTRTSEPSDASVSTPTPFTSIPVSPAPFSSAQNDVPEKKLPQEGIPQNAVEPSHMMPLQIRPLMDTRNQQTNPFVK</sequence>
<feature type="transmembrane region" description="Helical" evidence="2">
    <location>
        <begin position="85"/>
        <end position="106"/>
    </location>
</feature>
<dbReference type="EMBL" id="SJPI01000003">
    <property type="protein sequence ID" value="TWT49142.1"/>
    <property type="molecule type" value="Genomic_DNA"/>
</dbReference>
<keyword evidence="4" id="KW-1185">Reference proteome</keyword>
<keyword evidence="2" id="KW-0472">Membrane</keyword>
<feature type="compositionally biased region" description="Polar residues" evidence="1">
    <location>
        <begin position="203"/>
        <end position="229"/>
    </location>
</feature>
<feature type="compositionally biased region" description="Polar residues" evidence="1">
    <location>
        <begin position="262"/>
        <end position="272"/>
    </location>
</feature>
<reference evidence="3 4" key="1">
    <citation type="submission" date="2019-02" db="EMBL/GenBank/DDBJ databases">
        <title>Deep-cultivation of Planctomycetes and their phenomic and genomic characterization uncovers novel biology.</title>
        <authorList>
            <person name="Wiegand S."/>
            <person name="Jogler M."/>
            <person name="Boedeker C."/>
            <person name="Pinto D."/>
            <person name="Vollmers J."/>
            <person name="Rivas-Marin E."/>
            <person name="Kohn T."/>
            <person name="Peeters S.H."/>
            <person name="Heuer A."/>
            <person name="Rast P."/>
            <person name="Oberbeckmann S."/>
            <person name="Bunk B."/>
            <person name="Jeske O."/>
            <person name="Meyerdierks A."/>
            <person name="Storesund J.E."/>
            <person name="Kallscheuer N."/>
            <person name="Luecker S."/>
            <person name="Lage O.M."/>
            <person name="Pohl T."/>
            <person name="Merkel B.J."/>
            <person name="Hornburger P."/>
            <person name="Mueller R.-W."/>
            <person name="Bruemmer F."/>
            <person name="Labrenz M."/>
            <person name="Spormann A.M."/>
            <person name="Op Den Camp H."/>
            <person name="Overmann J."/>
            <person name="Amann R."/>
            <person name="Jetten M.S.M."/>
            <person name="Mascher T."/>
            <person name="Medema M.H."/>
            <person name="Devos D.P."/>
            <person name="Kaster A.-K."/>
            <person name="Ovreas L."/>
            <person name="Rohde M."/>
            <person name="Galperin M.Y."/>
            <person name="Jogler C."/>
        </authorList>
    </citation>
    <scope>NUCLEOTIDE SEQUENCE [LARGE SCALE GENOMIC DNA]</scope>
    <source>
        <strain evidence="3 4">Pla22</strain>
    </source>
</reference>
<protein>
    <submittedName>
        <fullName evidence="3">Uncharacterized protein</fullName>
    </submittedName>
</protein>
<dbReference type="Proteomes" id="UP000316598">
    <property type="component" value="Unassembled WGS sequence"/>
</dbReference>
<evidence type="ECO:0000313" key="3">
    <source>
        <dbReference type="EMBL" id="TWT49142.1"/>
    </source>
</evidence>
<feature type="transmembrane region" description="Helical" evidence="2">
    <location>
        <begin position="112"/>
        <end position="135"/>
    </location>
</feature>
<feature type="region of interest" description="Disordered" evidence="1">
    <location>
        <begin position="189"/>
        <end position="272"/>
    </location>
</feature>
<keyword evidence="2" id="KW-1133">Transmembrane helix</keyword>
<evidence type="ECO:0000313" key="4">
    <source>
        <dbReference type="Proteomes" id="UP000316598"/>
    </source>
</evidence>
<proteinExistence type="predicted"/>
<feature type="compositionally biased region" description="Basic and acidic residues" evidence="1">
    <location>
        <begin position="189"/>
        <end position="202"/>
    </location>
</feature>
<name>A0A5C5WH71_9BACT</name>
<gene>
    <name evidence="3" type="ORF">Pla22_43340</name>
</gene>
<evidence type="ECO:0000256" key="1">
    <source>
        <dbReference type="SAM" id="MobiDB-lite"/>
    </source>
</evidence>
<organism evidence="3 4">
    <name type="scientific">Rubripirellula amarantea</name>
    <dbReference type="NCBI Taxonomy" id="2527999"/>
    <lineage>
        <taxon>Bacteria</taxon>
        <taxon>Pseudomonadati</taxon>
        <taxon>Planctomycetota</taxon>
        <taxon>Planctomycetia</taxon>
        <taxon>Pirellulales</taxon>
        <taxon>Pirellulaceae</taxon>
        <taxon>Rubripirellula</taxon>
    </lineage>
</organism>
<dbReference type="RefSeq" id="WP_146516706.1">
    <property type="nucleotide sequence ID" value="NZ_SJPI01000003.1"/>
</dbReference>
<feature type="transmembrane region" description="Helical" evidence="2">
    <location>
        <begin position="12"/>
        <end position="34"/>
    </location>
</feature>
<comment type="caution">
    <text evidence="3">The sequence shown here is derived from an EMBL/GenBank/DDBJ whole genome shotgun (WGS) entry which is preliminary data.</text>
</comment>